<keyword evidence="2" id="KW-1185">Reference proteome</keyword>
<protein>
    <submittedName>
        <fullName evidence="1">Uncharacterized protein</fullName>
    </submittedName>
</protein>
<dbReference type="EMBL" id="BQNB010013532">
    <property type="protein sequence ID" value="GJT17143.1"/>
    <property type="molecule type" value="Genomic_DNA"/>
</dbReference>
<accession>A0ABQ5BTM6</accession>
<reference evidence="1" key="2">
    <citation type="submission" date="2022-01" db="EMBL/GenBank/DDBJ databases">
        <authorList>
            <person name="Yamashiro T."/>
            <person name="Shiraishi A."/>
            <person name="Satake H."/>
            <person name="Nakayama K."/>
        </authorList>
    </citation>
    <scope>NUCLEOTIDE SEQUENCE</scope>
</reference>
<proteinExistence type="predicted"/>
<organism evidence="1 2">
    <name type="scientific">Tanacetum coccineum</name>
    <dbReference type="NCBI Taxonomy" id="301880"/>
    <lineage>
        <taxon>Eukaryota</taxon>
        <taxon>Viridiplantae</taxon>
        <taxon>Streptophyta</taxon>
        <taxon>Embryophyta</taxon>
        <taxon>Tracheophyta</taxon>
        <taxon>Spermatophyta</taxon>
        <taxon>Magnoliopsida</taxon>
        <taxon>eudicotyledons</taxon>
        <taxon>Gunneridae</taxon>
        <taxon>Pentapetalae</taxon>
        <taxon>asterids</taxon>
        <taxon>campanulids</taxon>
        <taxon>Asterales</taxon>
        <taxon>Asteraceae</taxon>
        <taxon>Asteroideae</taxon>
        <taxon>Anthemideae</taxon>
        <taxon>Anthemidinae</taxon>
        <taxon>Tanacetum</taxon>
    </lineage>
</organism>
<reference evidence="1" key="1">
    <citation type="journal article" date="2022" name="Int. J. Mol. Sci.">
        <title>Draft Genome of Tanacetum Coccineum: Genomic Comparison of Closely Related Tanacetum-Family Plants.</title>
        <authorList>
            <person name="Yamashiro T."/>
            <person name="Shiraishi A."/>
            <person name="Nakayama K."/>
            <person name="Satake H."/>
        </authorList>
    </citation>
    <scope>NUCLEOTIDE SEQUENCE</scope>
</reference>
<gene>
    <name evidence="1" type="ORF">Tco_0875849</name>
</gene>
<evidence type="ECO:0000313" key="2">
    <source>
        <dbReference type="Proteomes" id="UP001151760"/>
    </source>
</evidence>
<dbReference type="Proteomes" id="UP001151760">
    <property type="component" value="Unassembled WGS sequence"/>
</dbReference>
<name>A0ABQ5BTM6_9ASTR</name>
<comment type="caution">
    <text evidence="1">The sequence shown here is derived from an EMBL/GenBank/DDBJ whole genome shotgun (WGS) entry which is preliminary data.</text>
</comment>
<evidence type="ECO:0000313" key="1">
    <source>
        <dbReference type="EMBL" id="GJT17143.1"/>
    </source>
</evidence>
<sequence length="90" mass="10051">MKKMSKVFIVLVILLVFLVALVDSPILAGVDLHESTTYLTIGVDLDESTTKVHKLIESTTEVVIVYHVFKEESAKVVQAPKVFDVEDDFD</sequence>